<proteinExistence type="predicted"/>
<evidence type="ECO:0008006" key="3">
    <source>
        <dbReference type="Google" id="ProtNLM"/>
    </source>
</evidence>
<accession>A0A841MZ37</accession>
<evidence type="ECO:0000313" key="2">
    <source>
        <dbReference type="Proteomes" id="UP000588604"/>
    </source>
</evidence>
<sequence length="334" mass="39611">MSTSSKKQDENQLVWILTTRGFGSEINNLLYSINYAKHNNIQLGVVSSFWNFKYEQGLNDYFIIEEYKDSKISFLLSIYEKFLEPLANFYKEPKFSYLAIQGLKFFQSSKDNKVIFKENLLSFFFLKTKNLLGIKYDLMIETFHKIRKFNFDQRNLDREAFNLKINEILVDFWKLTPEISKEIEEKKRKFNLESIENYATFHIRRGDKVAQATMEDRVYKVEEYIEKLNYLNSSIKTIFLMTDDYKVFLELKDVAPNFNIYTLSNPISTGHDQHTFNKNTAEKKRQLGIDLLTELEIARKSEIFIGSRGSNIFRLIEYFKLKDCFDLGDNTTEL</sequence>
<dbReference type="RefSeq" id="WP_184496651.1">
    <property type="nucleotide sequence ID" value="NZ_JACIJO010000003.1"/>
</dbReference>
<keyword evidence="2" id="KW-1185">Reference proteome</keyword>
<dbReference type="PANTHER" id="PTHR13132:SF29">
    <property type="entry name" value="ALPHA-(1,6)-FUCOSYLTRANSFERASE"/>
    <property type="match status" value="1"/>
</dbReference>
<reference evidence="1 2" key="1">
    <citation type="submission" date="2020-08" db="EMBL/GenBank/DDBJ databases">
        <title>Genomic Encyclopedia of Type Strains, Phase IV (KMG-IV): sequencing the most valuable type-strain genomes for metagenomic binning, comparative biology and taxonomic classification.</title>
        <authorList>
            <person name="Goeker M."/>
        </authorList>
    </citation>
    <scope>NUCLEOTIDE SEQUENCE [LARGE SCALE GENOMIC DNA]</scope>
    <source>
        <strain evidence="1 2">DSM 102044</strain>
    </source>
</reference>
<dbReference type="EMBL" id="JACIJO010000003">
    <property type="protein sequence ID" value="MBB6327908.1"/>
    <property type="molecule type" value="Genomic_DNA"/>
</dbReference>
<dbReference type="Proteomes" id="UP000588604">
    <property type="component" value="Unassembled WGS sequence"/>
</dbReference>
<gene>
    <name evidence="1" type="ORF">FHS59_003551</name>
</gene>
<dbReference type="AlphaFoldDB" id="A0A841MZ37"/>
<evidence type="ECO:0000313" key="1">
    <source>
        <dbReference type="EMBL" id="MBB6327908.1"/>
    </source>
</evidence>
<name>A0A841MZ37_9BACT</name>
<dbReference type="Gene3D" id="3.40.50.11350">
    <property type="match status" value="1"/>
</dbReference>
<organism evidence="1 2">
    <name type="scientific">Algoriphagus iocasae</name>
    <dbReference type="NCBI Taxonomy" id="1836499"/>
    <lineage>
        <taxon>Bacteria</taxon>
        <taxon>Pseudomonadati</taxon>
        <taxon>Bacteroidota</taxon>
        <taxon>Cytophagia</taxon>
        <taxon>Cytophagales</taxon>
        <taxon>Cyclobacteriaceae</taxon>
        <taxon>Algoriphagus</taxon>
    </lineage>
</organism>
<dbReference type="GO" id="GO:0006487">
    <property type="term" value="P:protein N-linked glycosylation"/>
    <property type="evidence" value="ECO:0007669"/>
    <property type="project" value="TreeGrafter"/>
</dbReference>
<comment type="caution">
    <text evidence="1">The sequence shown here is derived from an EMBL/GenBank/DDBJ whole genome shotgun (WGS) entry which is preliminary data.</text>
</comment>
<dbReference type="CDD" id="cd11296">
    <property type="entry name" value="O-FucT_like"/>
    <property type="match status" value="1"/>
</dbReference>
<dbReference type="GO" id="GO:0046921">
    <property type="term" value="F:alpha-(1-&gt;6)-fucosyltransferase activity"/>
    <property type="evidence" value="ECO:0007669"/>
    <property type="project" value="TreeGrafter"/>
</dbReference>
<protein>
    <recommendedName>
        <fullName evidence="3">Glycosyl transferase family 11</fullName>
    </recommendedName>
</protein>
<dbReference type="PANTHER" id="PTHR13132">
    <property type="entry name" value="ALPHA- 1,6 -FUCOSYLTRANSFERASE"/>
    <property type="match status" value="1"/>
</dbReference>